<evidence type="ECO:0000313" key="4">
    <source>
        <dbReference type="Proteomes" id="UP000050280"/>
    </source>
</evidence>
<dbReference type="Pfam" id="PF00589">
    <property type="entry name" value="Phage_integrase"/>
    <property type="match status" value="1"/>
</dbReference>
<dbReference type="GO" id="GO:0003677">
    <property type="term" value="F:DNA binding"/>
    <property type="evidence" value="ECO:0007669"/>
    <property type="project" value="InterPro"/>
</dbReference>
<dbReference type="InterPro" id="IPR013762">
    <property type="entry name" value="Integrase-like_cat_sf"/>
</dbReference>
<dbReference type="AlphaFoldDB" id="A0A0P7AUI5"/>
<evidence type="ECO:0000256" key="1">
    <source>
        <dbReference type="ARBA" id="ARBA00023172"/>
    </source>
</evidence>
<gene>
    <name evidence="3" type="ORF">I595_2774</name>
</gene>
<dbReference type="Proteomes" id="UP000050280">
    <property type="component" value="Unassembled WGS sequence"/>
</dbReference>
<protein>
    <submittedName>
        <fullName evidence="3">Integrase</fullName>
    </submittedName>
</protein>
<dbReference type="InterPro" id="IPR011010">
    <property type="entry name" value="DNA_brk_join_enz"/>
</dbReference>
<proteinExistence type="predicted"/>
<dbReference type="STRING" id="1300341.I595_2774"/>
<sequence>MVTLNNCILLKEEKNSNKDTRLIPLSNIAKDILGKYDYKLPLISNQKQNEAIKEVIEKIGFTHDVEYSRVKGVVQERFVRQFKDRISTHTARPSFITIMRNKGIADKTIMSISGHTGIKSFNQYHQVDNAARLNAITSVFDSF</sequence>
<name>A0A0P7AUI5_9FLAO</name>
<dbReference type="PATRIC" id="fig|1300341.3.peg.2932"/>
<feature type="domain" description="Tyr recombinase" evidence="2">
    <location>
        <begin position="61"/>
        <end position="129"/>
    </location>
</feature>
<dbReference type="EMBL" id="LDJX01000005">
    <property type="protein sequence ID" value="KPM31507.1"/>
    <property type="molecule type" value="Genomic_DNA"/>
</dbReference>
<dbReference type="GO" id="GO:0015074">
    <property type="term" value="P:DNA integration"/>
    <property type="evidence" value="ECO:0007669"/>
    <property type="project" value="InterPro"/>
</dbReference>
<dbReference type="InterPro" id="IPR002104">
    <property type="entry name" value="Integrase_catalytic"/>
</dbReference>
<keyword evidence="4" id="KW-1185">Reference proteome</keyword>
<dbReference type="SUPFAM" id="SSF56349">
    <property type="entry name" value="DNA breaking-rejoining enzymes"/>
    <property type="match status" value="1"/>
</dbReference>
<accession>A0A0P7AUI5</accession>
<evidence type="ECO:0000313" key="3">
    <source>
        <dbReference type="EMBL" id="KPM31507.1"/>
    </source>
</evidence>
<evidence type="ECO:0000259" key="2">
    <source>
        <dbReference type="Pfam" id="PF00589"/>
    </source>
</evidence>
<dbReference type="Gene3D" id="1.10.443.10">
    <property type="entry name" value="Intergrase catalytic core"/>
    <property type="match status" value="1"/>
</dbReference>
<comment type="caution">
    <text evidence="3">The sequence shown here is derived from an EMBL/GenBank/DDBJ whole genome shotgun (WGS) entry which is preliminary data.</text>
</comment>
<dbReference type="GO" id="GO:0006310">
    <property type="term" value="P:DNA recombination"/>
    <property type="evidence" value="ECO:0007669"/>
    <property type="project" value="UniProtKB-KW"/>
</dbReference>
<reference evidence="3 4" key="1">
    <citation type="submission" date="2015-09" db="EMBL/GenBank/DDBJ databases">
        <title>Genome sequence of the marine flavobacterium Croceitalea dokdonensis DOKDO 023 that contains proton- and sodium-pumping rhodopsins.</title>
        <authorList>
            <person name="Kwon S.-K."/>
            <person name="Lee H.K."/>
            <person name="Kwak M.-J."/>
            <person name="Kim J.F."/>
        </authorList>
    </citation>
    <scope>NUCLEOTIDE SEQUENCE [LARGE SCALE GENOMIC DNA]</scope>
    <source>
        <strain evidence="3 4">DOKDO 023</strain>
    </source>
</reference>
<organism evidence="3 4">
    <name type="scientific">Croceitalea dokdonensis DOKDO 023</name>
    <dbReference type="NCBI Taxonomy" id="1300341"/>
    <lineage>
        <taxon>Bacteria</taxon>
        <taxon>Pseudomonadati</taxon>
        <taxon>Bacteroidota</taxon>
        <taxon>Flavobacteriia</taxon>
        <taxon>Flavobacteriales</taxon>
        <taxon>Flavobacteriaceae</taxon>
        <taxon>Croceitalea</taxon>
    </lineage>
</organism>
<keyword evidence="1" id="KW-0233">DNA recombination</keyword>